<reference evidence="2 3" key="1">
    <citation type="submission" date="2019-08" db="EMBL/GenBank/DDBJ databases">
        <title>The genome of the soybean aphid Biotype 1, its phylome, world population structure and adaptation to the North American continent.</title>
        <authorList>
            <person name="Giordano R."/>
            <person name="Donthu R.K."/>
            <person name="Hernandez A.G."/>
            <person name="Wright C.L."/>
            <person name="Zimin A.V."/>
        </authorList>
    </citation>
    <scope>NUCLEOTIDE SEQUENCE [LARGE SCALE GENOMIC DNA]</scope>
    <source>
        <tissue evidence="2">Whole aphids</tissue>
    </source>
</reference>
<dbReference type="Pfam" id="PF14214">
    <property type="entry name" value="Helitron_like_N"/>
    <property type="match status" value="1"/>
</dbReference>
<evidence type="ECO:0000313" key="2">
    <source>
        <dbReference type="EMBL" id="KAE9521403.1"/>
    </source>
</evidence>
<protein>
    <recommendedName>
        <fullName evidence="1">Helitron helicase-like domain-containing protein</fullName>
    </recommendedName>
</protein>
<keyword evidence="3" id="KW-1185">Reference proteome</keyword>
<feature type="domain" description="Helitron helicase-like" evidence="1">
    <location>
        <begin position="48"/>
        <end position="235"/>
    </location>
</feature>
<evidence type="ECO:0000259" key="1">
    <source>
        <dbReference type="Pfam" id="PF14214"/>
    </source>
</evidence>
<dbReference type="OrthoDB" id="6624231at2759"/>
<organism evidence="2 3">
    <name type="scientific">Aphis glycines</name>
    <name type="common">Soybean aphid</name>
    <dbReference type="NCBI Taxonomy" id="307491"/>
    <lineage>
        <taxon>Eukaryota</taxon>
        <taxon>Metazoa</taxon>
        <taxon>Ecdysozoa</taxon>
        <taxon>Arthropoda</taxon>
        <taxon>Hexapoda</taxon>
        <taxon>Insecta</taxon>
        <taxon>Pterygota</taxon>
        <taxon>Neoptera</taxon>
        <taxon>Paraneoptera</taxon>
        <taxon>Hemiptera</taxon>
        <taxon>Sternorrhyncha</taxon>
        <taxon>Aphidomorpha</taxon>
        <taxon>Aphidoidea</taxon>
        <taxon>Aphididae</taxon>
        <taxon>Aphidini</taxon>
        <taxon>Aphis</taxon>
        <taxon>Aphis</taxon>
    </lineage>
</organism>
<dbReference type="Proteomes" id="UP000475862">
    <property type="component" value="Unassembled WGS sequence"/>
</dbReference>
<evidence type="ECO:0000313" key="3">
    <source>
        <dbReference type="Proteomes" id="UP000475862"/>
    </source>
</evidence>
<sequence>MKPLSILIDDHAEEKAIPDLFGGHPRTNKSPFKNYSKVVWSELLNVDRRFASDSSNLFFKCKVLVQKLIASNVQIVLRKNKKGNTTANDVANPAVLNKIIDNDQKYRMLHNVQNSPSYLAVMRKNVFAMVRQEGQPTLFLTFSPSESTWTDLLKILYKLRYSKTLSDDTVLTYAQKSDLIRQDSVVCATYFNHRFRALFKLIKSKNVVFKEHSVKYFFYRVEYQHRGSPHVHMLLWLDNAPAFDPAKPETWCMCNTYQQIHYVYGRRWQSGP</sequence>
<dbReference type="AlphaFoldDB" id="A0A6G0SSS2"/>
<dbReference type="InterPro" id="IPR025476">
    <property type="entry name" value="Helitron_helicase-like"/>
</dbReference>
<name>A0A6G0SSS2_APHGL</name>
<accession>A0A6G0SSS2</accession>
<comment type="caution">
    <text evidence="2">The sequence shown here is derived from an EMBL/GenBank/DDBJ whole genome shotgun (WGS) entry which is preliminary data.</text>
</comment>
<proteinExistence type="predicted"/>
<dbReference type="EMBL" id="VYZN01002959">
    <property type="protein sequence ID" value="KAE9521403.1"/>
    <property type="molecule type" value="Genomic_DNA"/>
</dbReference>
<gene>
    <name evidence="2" type="ORF">AGLY_018225</name>
</gene>